<evidence type="ECO:0000313" key="2">
    <source>
        <dbReference type="Proteomes" id="UP000698924"/>
    </source>
</evidence>
<evidence type="ECO:0000313" key="1">
    <source>
        <dbReference type="EMBL" id="MBM6858879.1"/>
    </source>
</evidence>
<protein>
    <submittedName>
        <fullName evidence="1">Uncharacterized protein</fullName>
    </submittedName>
</protein>
<dbReference type="EMBL" id="JACJMO010000058">
    <property type="protein sequence ID" value="MBM6858879.1"/>
    <property type="molecule type" value="Genomic_DNA"/>
</dbReference>
<accession>A0AA40ZW13</accession>
<comment type="caution">
    <text evidence="1">The sequence shown here is derived from an EMBL/GenBank/DDBJ whole genome shotgun (WGS) entry which is preliminary data.</text>
</comment>
<proteinExistence type="predicted"/>
<sequence length="152" mass="17160">MKRTIFISALTLIGTAAYSQSYNDFFTTYKDISTQTTQKKQSYGSNNSGSYNNGITQYDVLDANTFIQDVGPQNIQIVNGIYLYAGQFYSVKLKIGVSGTNKNQIMVCAYWDGQIWNNITYYASPIGYDAPEQIRRACAYQVYIETLGTVYF</sequence>
<dbReference type="Proteomes" id="UP000698924">
    <property type="component" value="Unassembled WGS sequence"/>
</dbReference>
<dbReference type="RefSeq" id="WP_204973461.1">
    <property type="nucleotide sequence ID" value="NZ_JAAZTS010000057.1"/>
</dbReference>
<gene>
    <name evidence="1" type="ORF">H6D15_14995</name>
</gene>
<reference evidence="1 2" key="1">
    <citation type="journal article" date="2021" name="Sci. Rep.">
        <title>The distribution of antibiotic resistance genes in chicken gut microbiota commensals.</title>
        <authorList>
            <person name="Juricova H."/>
            <person name="Matiasovicova J."/>
            <person name="Kubasova T."/>
            <person name="Cejkova D."/>
            <person name="Rychlik I."/>
        </authorList>
    </citation>
    <scope>NUCLEOTIDE SEQUENCE [LARGE SCALE GENOMIC DNA]</scope>
    <source>
        <strain evidence="1 2">An421</strain>
    </source>
</reference>
<keyword evidence="2" id="KW-1185">Reference proteome</keyword>
<organism evidence="1 2">
    <name type="scientific">Caecibacteroides pullorum</name>
    <dbReference type="NCBI Taxonomy" id="2725562"/>
    <lineage>
        <taxon>Bacteria</taxon>
        <taxon>Pseudomonadati</taxon>
        <taxon>Bacteroidota</taxon>
        <taxon>Bacteroidia</taxon>
        <taxon>Bacteroidales</taxon>
        <taxon>Bacteroidaceae</taxon>
        <taxon>Caecibacteroides</taxon>
    </lineage>
</organism>
<name>A0AA40ZW13_9BACT</name>
<dbReference type="AlphaFoldDB" id="A0AA40ZW13"/>